<feature type="repeat" description="PPR" evidence="3">
    <location>
        <begin position="246"/>
        <end position="280"/>
    </location>
</feature>
<dbReference type="InterPro" id="IPR011990">
    <property type="entry name" value="TPR-like_helical_dom_sf"/>
</dbReference>
<dbReference type="NCBIfam" id="TIGR00756">
    <property type="entry name" value="PPR"/>
    <property type="match status" value="5"/>
</dbReference>
<dbReference type="EMBL" id="PJQY01003547">
    <property type="protein sequence ID" value="PQM36450.1"/>
    <property type="molecule type" value="Genomic_DNA"/>
</dbReference>
<proteinExistence type="inferred from homology"/>
<evidence type="ECO:0000256" key="3">
    <source>
        <dbReference type="PROSITE-ProRule" id="PRU00708"/>
    </source>
</evidence>
<dbReference type="Proteomes" id="UP000250321">
    <property type="component" value="Unassembled WGS sequence"/>
</dbReference>
<feature type="region of interest" description="Disordered" evidence="4">
    <location>
        <begin position="19"/>
        <end position="38"/>
    </location>
</feature>
<sequence>MAFQILKRNLFPATKPRPLSVSRFSSSPPSDQTPSQTNPLISDVVSILTNLRSKTRWSYLRSLYPNGFGSNDFSQIALHIKNNPRLALRFFLWTQHKSLCNHNLQSHSTIIHILARGRLRSQAYDLIRTAIRVSESESIGSHESEPLKVFESLVKTYRQCDSAPFVFDLLIKACLESKKIDPAIQIVRMLLSRGISPGLSTCNALIRLLSQRRGAYAGYEIYREIFGLDCEVLEHNVKRVARISPNVETFNALMLGFYQDGLVEKVKEIWDQMADLNCCPNGYSYSILMAAYCEQEKMNEAEEVWEEMRAKGQEPDVVAYNTMIGGFCRVGEIEMAEEFSKEMGLSGIESTDATYEHLITRYCKMGNLDAAMLLYKDMLRKDFRPESSTMDLLIRGLCDGSRVLEAFKVMRGAVVHFGFCPTEKSYEFLIRGLCEEGKLEEALKLQAEMVGKGFKPNSEIYSAFISGYMKQGNKEVAERLRNEMLDTRNGN</sequence>
<protein>
    <submittedName>
        <fullName evidence="5">Pentatricopeptide repeat-containing protein</fullName>
    </submittedName>
</protein>
<dbReference type="PANTHER" id="PTHR47447:SF28">
    <property type="entry name" value="PENTACOTRIPEPTIDE-REPEAT REGION OF PRORP DOMAIN-CONTAINING PROTEIN"/>
    <property type="match status" value="1"/>
</dbReference>
<evidence type="ECO:0000313" key="5">
    <source>
        <dbReference type="EMBL" id="PQM36450.1"/>
    </source>
</evidence>
<dbReference type="InterPro" id="IPR002885">
    <property type="entry name" value="PPR_rpt"/>
</dbReference>
<feature type="repeat" description="PPR" evidence="3">
    <location>
        <begin position="422"/>
        <end position="456"/>
    </location>
</feature>
<dbReference type="OrthoDB" id="185373at2759"/>
<organism evidence="5 6">
    <name type="scientific">Prunus yedoensis var. nudiflora</name>
    <dbReference type="NCBI Taxonomy" id="2094558"/>
    <lineage>
        <taxon>Eukaryota</taxon>
        <taxon>Viridiplantae</taxon>
        <taxon>Streptophyta</taxon>
        <taxon>Embryophyta</taxon>
        <taxon>Tracheophyta</taxon>
        <taxon>Spermatophyta</taxon>
        <taxon>Magnoliopsida</taxon>
        <taxon>eudicotyledons</taxon>
        <taxon>Gunneridae</taxon>
        <taxon>Pentapetalae</taxon>
        <taxon>rosids</taxon>
        <taxon>fabids</taxon>
        <taxon>Rosales</taxon>
        <taxon>Rosaceae</taxon>
        <taxon>Amygdaloideae</taxon>
        <taxon>Amygdaleae</taxon>
        <taxon>Prunus</taxon>
    </lineage>
</organism>
<evidence type="ECO:0000313" key="6">
    <source>
        <dbReference type="Proteomes" id="UP000250321"/>
    </source>
</evidence>
<dbReference type="AlphaFoldDB" id="A0A314UGK4"/>
<feature type="repeat" description="PPR" evidence="3">
    <location>
        <begin position="281"/>
        <end position="315"/>
    </location>
</feature>
<dbReference type="PROSITE" id="PS51375">
    <property type="entry name" value="PPR"/>
    <property type="match status" value="6"/>
</dbReference>
<evidence type="ECO:0000256" key="1">
    <source>
        <dbReference type="ARBA" id="ARBA00007626"/>
    </source>
</evidence>
<evidence type="ECO:0000256" key="4">
    <source>
        <dbReference type="SAM" id="MobiDB-lite"/>
    </source>
</evidence>
<accession>A0A314UGK4</accession>
<reference evidence="5 6" key="1">
    <citation type="submission" date="2018-02" db="EMBL/GenBank/DDBJ databases">
        <title>Draft genome of wild Prunus yedoensis var. nudiflora.</title>
        <authorList>
            <person name="Baek S."/>
            <person name="Kim J.-H."/>
            <person name="Choi K."/>
            <person name="Kim G.-B."/>
            <person name="Cho A."/>
            <person name="Jang H."/>
            <person name="Shin C.-H."/>
            <person name="Yu H.-J."/>
            <person name="Mun J.-H."/>
        </authorList>
    </citation>
    <scope>NUCLEOTIDE SEQUENCE [LARGE SCALE GENOMIC DNA]</scope>
    <source>
        <strain evidence="6">cv. Jeju island</strain>
        <tissue evidence="5">Leaf</tissue>
    </source>
</reference>
<feature type="repeat" description="PPR" evidence="3">
    <location>
        <begin position="163"/>
        <end position="197"/>
    </location>
</feature>
<dbReference type="Pfam" id="PF13041">
    <property type="entry name" value="PPR_2"/>
    <property type="match status" value="3"/>
</dbReference>
<feature type="repeat" description="PPR" evidence="3">
    <location>
        <begin position="316"/>
        <end position="350"/>
    </location>
</feature>
<name>A0A314UGK4_PRUYE</name>
<dbReference type="Gene3D" id="1.25.40.10">
    <property type="entry name" value="Tetratricopeptide repeat domain"/>
    <property type="match status" value="3"/>
</dbReference>
<evidence type="ECO:0000256" key="2">
    <source>
        <dbReference type="ARBA" id="ARBA00022737"/>
    </source>
</evidence>
<keyword evidence="6" id="KW-1185">Reference proteome</keyword>
<dbReference type="Pfam" id="PF01535">
    <property type="entry name" value="PPR"/>
    <property type="match status" value="1"/>
</dbReference>
<gene>
    <name evidence="5" type="ORF">Pyn_09493</name>
</gene>
<keyword evidence="2" id="KW-0677">Repeat</keyword>
<feature type="repeat" description="PPR" evidence="3">
    <location>
        <begin position="351"/>
        <end position="385"/>
    </location>
</feature>
<dbReference type="PANTHER" id="PTHR47447">
    <property type="entry name" value="OS03G0856100 PROTEIN"/>
    <property type="match status" value="1"/>
</dbReference>
<comment type="similarity">
    <text evidence="1">Belongs to the PPR family. P subfamily.</text>
</comment>
<comment type="caution">
    <text evidence="5">The sequence shown here is derived from an EMBL/GenBank/DDBJ whole genome shotgun (WGS) entry which is preliminary data.</text>
</comment>